<reference evidence="1 2" key="1">
    <citation type="journal article" date="2016" name="Nat. Biotechnol.">
        <title>Measurement of bacterial replication rates in microbial communities.</title>
        <authorList>
            <person name="Brown C.T."/>
            <person name="Olm M.R."/>
            <person name="Thomas B.C."/>
            <person name="Banfield J.F."/>
        </authorList>
    </citation>
    <scope>NUCLEOTIDE SEQUENCE [LARGE SCALE GENOMIC DNA]</scope>
    <source>
        <strain evidence="1">CAG:67_53_122</strain>
    </source>
</reference>
<dbReference type="PROSITE" id="PS51257">
    <property type="entry name" value="PROKAR_LIPOPROTEIN"/>
    <property type="match status" value="1"/>
</dbReference>
<gene>
    <name evidence="1" type="ORF">BHV66_00070</name>
</gene>
<accession>A0A1Q6FCD3</accession>
<dbReference type="AlphaFoldDB" id="A0A1Q6FCD3"/>
<evidence type="ECO:0000313" key="2">
    <source>
        <dbReference type="Proteomes" id="UP000187417"/>
    </source>
</evidence>
<dbReference type="EMBL" id="MNQH01000001">
    <property type="protein sequence ID" value="OKY96513.1"/>
    <property type="molecule type" value="Genomic_DNA"/>
</dbReference>
<proteinExistence type="predicted"/>
<evidence type="ECO:0000313" key="1">
    <source>
        <dbReference type="EMBL" id="OKY96513.1"/>
    </source>
</evidence>
<comment type="caution">
    <text evidence="1">The sequence shown here is derived from an EMBL/GenBank/DDBJ whole genome shotgun (WGS) entry which is preliminary data.</text>
</comment>
<name>A0A1Q6FCD3_9BACT</name>
<organism evidence="1 2">
    <name type="scientific">Alistipes putredinis</name>
    <dbReference type="NCBI Taxonomy" id="28117"/>
    <lineage>
        <taxon>Bacteria</taxon>
        <taxon>Pseudomonadati</taxon>
        <taxon>Bacteroidota</taxon>
        <taxon>Bacteroidia</taxon>
        <taxon>Bacteroidales</taxon>
        <taxon>Rikenellaceae</taxon>
        <taxon>Alistipes</taxon>
    </lineage>
</organism>
<dbReference type="Proteomes" id="UP000187417">
    <property type="component" value="Unassembled WGS sequence"/>
</dbReference>
<sequence>MPMKNLIWILAAIMLAGCGDNEEGQDMGLHGDPPGYSLFIWSNESDHRITMTVTDRFEKKEILPGESLLQEEVGFIIPLSLEEYTGNGVTVVFDDGSYGGVFFRTDKVEAFNPCFECNYTVERSNIDGYIPYVRWTYTFTNADYDAAVARGPMKEQYNHTGATCLQARNPAGEYFPAGFLQETLPKPFAFSKNIPTFVVNRLTGPDYEKIIVSADIAAARYPHDGL</sequence>
<protein>
    <submittedName>
        <fullName evidence="1">Uncharacterized protein</fullName>
    </submittedName>
</protein>
<dbReference type="STRING" id="28117.BHV66_00070"/>